<protein>
    <recommendedName>
        <fullName evidence="5">CRC domain-containing protein</fullName>
    </recommendedName>
</protein>
<sequence length="309" mass="33548">MMSARSAVRVEVDGPEVKSKPAKRSPLSALSVSDVSNQAKRPRLEDAPVSPTMSEPAVVDDDDSERPEEINAAWLDMCYALLARKRGMKGLPAPKLPVLAISTVDVERSIVAPATAEIGPESREADIEVLAEQLHKESRASTTCCGCKTGCLKLYCRCFLTKGFCTPQCGCSSCMNTKASRERLGAITTHLKNNIHAFRTSTAPATLSHGKLGPAPSSSNRRQFIPLVPNAGANAITCRCKKSKCSKKYCDCYQAGVPCGPKCQCRDCCNHTPQETNVKQVLYAHDTIRVLVTRKPRQNAITKSVRVQL</sequence>
<comment type="similarity">
    <text evidence="2">Belongs to the lin-54 family.</text>
</comment>
<gene>
    <name evidence="6" type="ORF">SPRG_10205</name>
</gene>
<dbReference type="InterPro" id="IPR005172">
    <property type="entry name" value="CRC"/>
</dbReference>
<evidence type="ECO:0000256" key="2">
    <source>
        <dbReference type="ARBA" id="ARBA00007267"/>
    </source>
</evidence>
<feature type="compositionally biased region" description="Basic and acidic residues" evidence="4">
    <location>
        <begin position="8"/>
        <end position="19"/>
    </location>
</feature>
<evidence type="ECO:0000256" key="3">
    <source>
        <dbReference type="ARBA" id="ARBA00023242"/>
    </source>
</evidence>
<name>A0A067CD24_SAPPC</name>
<dbReference type="OrthoDB" id="6283463at2759"/>
<dbReference type="VEuPathDB" id="FungiDB:SPRG_10205"/>
<dbReference type="GeneID" id="24132326"/>
<dbReference type="PROSITE" id="PS51634">
    <property type="entry name" value="CRC"/>
    <property type="match status" value="1"/>
</dbReference>
<dbReference type="GO" id="GO:0006355">
    <property type="term" value="P:regulation of DNA-templated transcription"/>
    <property type="evidence" value="ECO:0007669"/>
    <property type="project" value="TreeGrafter"/>
</dbReference>
<comment type="subcellular location">
    <subcellularLocation>
        <location evidence="1">Nucleus</location>
    </subcellularLocation>
</comment>
<accession>A0A067CD24</accession>
<dbReference type="EMBL" id="KK583239">
    <property type="protein sequence ID" value="KDO24672.1"/>
    <property type="molecule type" value="Genomic_DNA"/>
</dbReference>
<evidence type="ECO:0000256" key="1">
    <source>
        <dbReference type="ARBA" id="ARBA00004123"/>
    </source>
</evidence>
<keyword evidence="3" id="KW-0539">Nucleus</keyword>
<dbReference type="Pfam" id="PF03638">
    <property type="entry name" value="TCR"/>
    <property type="match status" value="2"/>
</dbReference>
<reference evidence="6 7" key="1">
    <citation type="journal article" date="2013" name="PLoS Genet.">
        <title>Distinctive expansion of potential virulence genes in the genome of the oomycete fish pathogen Saprolegnia parasitica.</title>
        <authorList>
            <person name="Jiang R.H."/>
            <person name="de Bruijn I."/>
            <person name="Haas B.J."/>
            <person name="Belmonte R."/>
            <person name="Lobach L."/>
            <person name="Christie J."/>
            <person name="van den Ackerveken G."/>
            <person name="Bottin A."/>
            <person name="Bulone V."/>
            <person name="Diaz-Moreno S.M."/>
            <person name="Dumas B."/>
            <person name="Fan L."/>
            <person name="Gaulin E."/>
            <person name="Govers F."/>
            <person name="Grenville-Briggs L.J."/>
            <person name="Horner N.R."/>
            <person name="Levin J.Z."/>
            <person name="Mammella M."/>
            <person name="Meijer H.J."/>
            <person name="Morris P."/>
            <person name="Nusbaum C."/>
            <person name="Oome S."/>
            <person name="Phillips A.J."/>
            <person name="van Rooyen D."/>
            <person name="Rzeszutek E."/>
            <person name="Saraiva M."/>
            <person name="Secombes C.J."/>
            <person name="Seidl M.F."/>
            <person name="Snel B."/>
            <person name="Stassen J.H."/>
            <person name="Sykes S."/>
            <person name="Tripathy S."/>
            <person name="van den Berg H."/>
            <person name="Vega-Arreguin J.C."/>
            <person name="Wawra S."/>
            <person name="Young S.K."/>
            <person name="Zeng Q."/>
            <person name="Dieguez-Uribeondo J."/>
            <person name="Russ C."/>
            <person name="Tyler B.M."/>
            <person name="van West P."/>
        </authorList>
    </citation>
    <scope>NUCLEOTIDE SEQUENCE [LARGE SCALE GENOMIC DNA]</scope>
    <source>
        <strain evidence="6 7">CBS 223.65</strain>
    </source>
</reference>
<keyword evidence="7" id="KW-1185">Reference proteome</keyword>
<feature type="compositionally biased region" description="Polar residues" evidence="4">
    <location>
        <begin position="28"/>
        <end position="39"/>
    </location>
</feature>
<dbReference type="GO" id="GO:0005634">
    <property type="term" value="C:nucleus"/>
    <property type="evidence" value="ECO:0007669"/>
    <property type="project" value="UniProtKB-SubCell"/>
</dbReference>
<dbReference type="KEGG" id="spar:SPRG_10205"/>
<feature type="domain" description="CRC" evidence="5">
    <location>
        <begin position="141"/>
        <end position="273"/>
    </location>
</feature>
<dbReference type="Proteomes" id="UP000030745">
    <property type="component" value="Unassembled WGS sequence"/>
</dbReference>
<dbReference type="PANTHER" id="PTHR12446">
    <property type="entry name" value="TESMIN/TSO1-RELATED"/>
    <property type="match status" value="1"/>
</dbReference>
<dbReference type="AlphaFoldDB" id="A0A067CD24"/>
<dbReference type="OMA" id="SEYCECH"/>
<dbReference type="STRING" id="695850.A0A067CD24"/>
<evidence type="ECO:0000313" key="6">
    <source>
        <dbReference type="EMBL" id="KDO24672.1"/>
    </source>
</evidence>
<evidence type="ECO:0000256" key="4">
    <source>
        <dbReference type="SAM" id="MobiDB-lite"/>
    </source>
</evidence>
<organism evidence="6 7">
    <name type="scientific">Saprolegnia parasitica (strain CBS 223.65)</name>
    <dbReference type="NCBI Taxonomy" id="695850"/>
    <lineage>
        <taxon>Eukaryota</taxon>
        <taxon>Sar</taxon>
        <taxon>Stramenopiles</taxon>
        <taxon>Oomycota</taxon>
        <taxon>Saprolegniomycetes</taxon>
        <taxon>Saprolegniales</taxon>
        <taxon>Saprolegniaceae</taxon>
        <taxon>Saprolegnia</taxon>
    </lineage>
</organism>
<evidence type="ECO:0000259" key="5">
    <source>
        <dbReference type="PROSITE" id="PS51634"/>
    </source>
</evidence>
<dbReference type="SMART" id="SM01114">
    <property type="entry name" value="CXC"/>
    <property type="match status" value="2"/>
</dbReference>
<feature type="region of interest" description="Disordered" evidence="4">
    <location>
        <begin position="1"/>
        <end position="65"/>
    </location>
</feature>
<dbReference type="PANTHER" id="PTHR12446:SF34">
    <property type="entry name" value="PROTEIN LIN-54 HOMOLOG"/>
    <property type="match status" value="1"/>
</dbReference>
<proteinExistence type="inferred from homology"/>
<dbReference type="InterPro" id="IPR028307">
    <property type="entry name" value="Lin-54_fam"/>
</dbReference>
<dbReference type="InterPro" id="IPR033467">
    <property type="entry name" value="Tesmin/TSO1-like_CXC"/>
</dbReference>
<evidence type="ECO:0000313" key="7">
    <source>
        <dbReference type="Proteomes" id="UP000030745"/>
    </source>
</evidence>
<dbReference type="RefSeq" id="XP_012204553.1">
    <property type="nucleotide sequence ID" value="XM_012349163.1"/>
</dbReference>